<gene>
    <name evidence="8" type="ORF">C7476_102296</name>
</gene>
<dbReference type="RefSeq" id="WP_114428812.1">
    <property type="nucleotide sequence ID" value="NZ_QPJM01000002.1"/>
</dbReference>
<dbReference type="GO" id="GO:0005886">
    <property type="term" value="C:plasma membrane"/>
    <property type="evidence" value="ECO:0007669"/>
    <property type="project" value="UniProtKB-SubCell"/>
</dbReference>
<dbReference type="Proteomes" id="UP000253324">
    <property type="component" value="Unassembled WGS sequence"/>
</dbReference>
<evidence type="ECO:0000256" key="1">
    <source>
        <dbReference type="ARBA" id="ARBA00004651"/>
    </source>
</evidence>
<feature type="transmembrane region" description="Helical" evidence="6">
    <location>
        <begin position="26"/>
        <end position="49"/>
    </location>
</feature>
<evidence type="ECO:0000313" key="9">
    <source>
        <dbReference type="Proteomes" id="UP000253324"/>
    </source>
</evidence>
<dbReference type="Pfam" id="PF06271">
    <property type="entry name" value="RDD"/>
    <property type="match status" value="1"/>
</dbReference>
<keyword evidence="3 6" id="KW-0812">Transmembrane</keyword>
<dbReference type="InterPro" id="IPR051791">
    <property type="entry name" value="Pra-immunoreactive"/>
</dbReference>
<name>A0A368Z4D2_9HYPH</name>
<evidence type="ECO:0000256" key="3">
    <source>
        <dbReference type="ARBA" id="ARBA00022692"/>
    </source>
</evidence>
<feature type="domain" description="RDD" evidence="7">
    <location>
        <begin position="138"/>
        <end position="257"/>
    </location>
</feature>
<keyword evidence="4 6" id="KW-1133">Transmembrane helix</keyword>
<dbReference type="EMBL" id="QPJM01000002">
    <property type="protein sequence ID" value="RCW86316.1"/>
    <property type="molecule type" value="Genomic_DNA"/>
</dbReference>
<proteinExistence type="predicted"/>
<keyword evidence="5 6" id="KW-0472">Membrane</keyword>
<accession>A0A368Z4D2</accession>
<keyword evidence="2" id="KW-1003">Cell membrane</keyword>
<evidence type="ECO:0000256" key="4">
    <source>
        <dbReference type="ARBA" id="ARBA00022989"/>
    </source>
</evidence>
<protein>
    <submittedName>
        <fullName evidence="8">RDD family protein</fullName>
    </submittedName>
</protein>
<comment type="subcellular location">
    <subcellularLocation>
        <location evidence="1">Cell membrane</location>
        <topology evidence="1">Multi-pass membrane protein</topology>
    </subcellularLocation>
</comment>
<dbReference type="AlphaFoldDB" id="A0A368Z4D2"/>
<feature type="transmembrane region" description="Helical" evidence="6">
    <location>
        <begin position="189"/>
        <end position="211"/>
    </location>
</feature>
<dbReference type="OrthoDB" id="7211104at2"/>
<feature type="transmembrane region" description="Helical" evidence="6">
    <location>
        <begin position="223"/>
        <end position="246"/>
    </location>
</feature>
<keyword evidence="9" id="KW-1185">Reference proteome</keyword>
<evidence type="ECO:0000256" key="6">
    <source>
        <dbReference type="SAM" id="Phobius"/>
    </source>
</evidence>
<evidence type="ECO:0000256" key="2">
    <source>
        <dbReference type="ARBA" id="ARBA00022475"/>
    </source>
</evidence>
<reference evidence="8 9" key="1">
    <citation type="submission" date="2018-07" db="EMBL/GenBank/DDBJ databases">
        <title>Genomic Encyclopedia of Type Strains, Phase III (KMG-III): the genomes of soil and plant-associated and newly described type strains.</title>
        <authorList>
            <person name="Whitman W."/>
        </authorList>
    </citation>
    <scope>NUCLEOTIDE SEQUENCE [LARGE SCALE GENOMIC DNA]</scope>
    <source>
        <strain evidence="8 9">31-25a</strain>
    </source>
</reference>
<comment type="caution">
    <text evidence="8">The sequence shown here is derived from an EMBL/GenBank/DDBJ whole genome shotgun (WGS) entry which is preliminary data.</text>
</comment>
<evidence type="ECO:0000259" key="7">
    <source>
        <dbReference type="Pfam" id="PF06271"/>
    </source>
</evidence>
<evidence type="ECO:0000313" key="8">
    <source>
        <dbReference type="EMBL" id="RCW86316.1"/>
    </source>
</evidence>
<feature type="transmembrane region" description="Helical" evidence="6">
    <location>
        <begin position="133"/>
        <end position="151"/>
    </location>
</feature>
<evidence type="ECO:0000256" key="5">
    <source>
        <dbReference type="ARBA" id="ARBA00023136"/>
    </source>
</evidence>
<sequence length="264" mass="28808">MVNSDSAAAQVGFWETVQRAGFWRRVLALFIDIIVVSLPLQILLIVLFAQTNGAVQGSFGINSTSCVSIGELPTGLEPAPPPGFNSIVECQTSLLGFDTSHSLRVAEVNQDGSVTTSIYQDYTLGADGRPNRAFTTDWIAILLLFAYLIFMDSRLGRTLGKRALNIRTIDIDAQASTGIPLRKAFLRQLAMLIGMIPMIIIASVMFFKYLAGADLTSLTNRSLFSLMIFGGLIEAVWLLWIVISVANKQDPIYDRLAGTAVVRT</sequence>
<organism evidence="8 9">
    <name type="scientific">Phyllobacterium bourgognense</name>
    <dbReference type="NCBI Taxonomy" id="314236"/>
    <lineage>
        <taxon>Bacteria</taxon>
        <taxon>Pseudomonadati</taxon>
        <taxon>Pseudomonadota</taxon>
        <taxon>Alphaproteobacteria</taxon>
        <taxon>Hyphomicrobiales</taxon>
        <taxon>Phyllobacteriaceae</taxon>
        <taxon>Phyllobacterium</taxon>
    </lineage>
</organism>
<dbReference type="PANTHER" id="PTHR36115">
    <property type="entry name" value="PROLINE-RICH ANTIGEN HOMOLOG-RELATED"/>
    <property type="match status" value="1"/>
</dbReference>
<dbReference type="InterPro" id="IPR010432">
    <property type="entry name" value="RDD"/>
</dbReference>